<feature type="compositionally biased region" description="Basic and acidic residues" evidence="1">
    <location>
        <begin position="159"/>
        <end position="176"/>
    </location>
</feature>
<protein>
    <recommendedName>
        <fullName evidence="2">MADF domain-containing protein</fullName>
    </recommendedName>
</protein>
<dbReference type="SMART" id="SM00595">
    <property type="entry name" value="MADF"/>
    <property type="match status" value="1"/>
</dbReference>
<evidence type="ECO:0000259" key="2">
    <source>
        <dbReference type="PROSITE" id="PS51029"/>
    </source>
</evidence>
<reference evidence="3 4" key="1">
    <citation type="journal article" date="2021" name="BMC Biol.">
        <title>Horizontally acquired antibacterial genes associated with adaptive radiation of ladybird beetles.</title>
        <authorList>
            <person name="Li H.S."/>
            <person name="Tang X.F."/>
            <person name="Huang Y.H."/>
            <person name="Xu Z.Y."/>
            <person name="Chen M.L."/>
            <person name="Du X.Y."/>
            <person name="Qiu B.Y."/>
            <person name="Chen P.T."/>
            <person name="Zhang W."/>
            <person name="Slipinski A."/>
            <person name="Escalona H.E."/>
            <person name="Waterhouse R.M."/>
            <person name="Zwick A."/>
            <person name="Pang H."/>
        </authorList>
    </citation>
    <scope>NUCLEOTIDE SEQUENCE [LARGE SCALE GENOMIC DNA]</scope>
    <source>
        <strain evidence="3">SYSU2018</strain>
    </source>
</reference>
<gene>
    <name evidence="3" type="ORF">HHI36_020237</name>
</gene>
<accession>A0ABD2NA11</accession>
<organism evidence="3 4">
    <name type="scientific">Cryptolaemus montrouzieri</name>
    <dbReference type="NCBI Taxonomy" id="559131"/>
    <lineage>
        <taxon>Eukaryota</taxon>
        <taxon>Metazoa</taxon>
        <taxon>Ecdysozoa</taxon>
        <taxon>Arthropoda</taxon>
        <taxon>Hexapoda</taxon>
        <taxon>Insecta</taxon>
        <taxon>Pterygota</taxon>
        <taxon>Neoptera</taxon>
        <taxon>Endopterygota</taxon>
        <taxon>Coleoptera</taxon>
        <taxon>Polyphaga</taxon>
        <taxon>Cucujiformia</taxon>
        <taxon>Coccinelloidea</taxon>
        <taxon>Coccinellidae</taxon>
        <taxon>Scymninae</taxon>
        <taxon>Scymnini</taxon>
        <taxon>Cryptolaemus</taxon>
    </lineage>
</organism>
<proteinExistence type="predicted"/>
<evidence type="ECO:0000256" key="1">
    <source>
        <dbReference type="SAM" id="MobiDB-lite"/>
    </source>
</evidence>
<dbReference type="EMBL" id="JABFTP020000083">
    <property type="protein sequence ID" value="KAL3275477.1"/>
    <property type="molecule type" value="Genomic_DNA"/>
</dbReference>
<dbReference type="PANTHER" id="PTHR21505">
    <property type="entry name" value="MADF DOMAIN-CONTAINING PROTEIN-RELATED"/>
    <property type="match status" value="1"/>
</dbReference>
<evidence type="ECO:0000313" key="3">
    <source>
        <dbReference type="EMBL" id="KAL3275477.1"/>
    </source>
</evidence>
<dbReference type="Proteomes" id="UP001516400">
    <property type="component" value="Unassembled WGS sequence"/>
</dbReference>
<feature type="domain" description="MADF" evidence="2">
    <location>
        <begin position="15"/>
        <end position="109"/>
    </location>
</feature>
<dbReference type="InterPro" id="IPR006578">
    <property type="entry name" value="MADF-dom"/>
</dbReference>
<sequence length="300" mass="34713">MSLDTRYWTREFVNEFIEAYKRRPCLWNMRCQEYTNKILKREAYEEMAQLCKKVHKDADDTLVKGKIQGLRAAFRKESRKVDSCLLKGEVYRPRLWYYDLLLFTKDQDNNSNAIEDMEYSSLQEFYDVMGIDDQNEDNSNIAHSSSEKAQQDSPTMTHSSHEKGQKRKYPSEEASESKLLHIKEEVNIDEDFQPPDTVFVNAGTRSEEEYTTSFCDSSNKHNPYSGNTSRINFATGRSSMKPTAANIYNIDDFRAVGINVAAKLKKMDDRQAILAEHLISQILCKGLLMKLTEETTISQD</sequence>
<keyword evidence="4" id="KW-1185">Reference proteome</keyword>
<dbReference type="Pfam" id="PF10545">
    <property type="entry name" value="MADF_DNA_bdg"/>
    <property type="match status" value="1"/>
</dbReference>
<comment type="caution">
    <text evidence="3">The sequence shown here is derived from an EMBL/GenBank/DDBJ whole genome shotgun (WGS) entry which is preliminary data.</text>
</comment>
<evidence type="ECO:0000313" key="4">
    <source>
        <dbReference type="Proteomes" id="UP001516400"/>
    </source>
</evidence>
<dbReference type="PANTHER" id="PTHR21505:SF8">
    <property type="entry name" value="DPT-YFP REPRESSOR BY OVEREXPRESSION, ISOFORM D-RELATED"/>
    <property type="match status" value="1"/>
</dbReference>
<dbReference type="AlphaFoldDB" id="A0ABD2NA11"/>
<dbReference type="PROSITE" id="PS51029">
    <property type="entry name" value="MADF"/>
    <property type="match status" value="1"/>
</dbReference>
<name>A0ABD2NA11_9CUCU</name>
<feature type="region of interest" description="Disordered" evidence="1">
    <location>
        <begin position="133"/>
        <end position="176"/>
    </location>
</feature>